<reference evidence="2" key="1">
    <citation type="submission" date="2024-01" db="EMBL/GenBank/DDBJ databases">
        <authorList>
            <person name="Webb A."/>
        </authorList>
    </citation>
    <scope>NUCLEOTIDE SEQUENCE</scope>
    <source>
        <strain evidence="2">Pm1</strain>
    </source>
</reference>
<feature type="compositionally biased region" description="Basic residues" evidence="1">
    <location>
        <begin position="126"/>
        <end position="144"/>
    </location>
</feature>
<gene>
    <name evidence="2" type="ORF">PM001_LOCUS6321</name>
</gene>
<accession>A0AAV1TFC9</accession>
<comment type="caution">
    <text evidence="2">The sequence shown here is derived from an EMBL/GenBank/DDBJ whole genome shotgun (WGS) entry which is preliminary data.</text>
</comment>
<evidence type="ECO:0000313" key="2">
    <source>
        <dbReference type="EMBL" id="CAK7919926.1"/>
    </source>
</evidence>
<evidence type="ECO:0000256" key="1">
    <source>
        <dbReference type="SAM" id="MobiDB-lite"/>
    </source>
</evidence>
<sequence length="144" mass="16211">MDPPTTNHQNGHSEPPTSPGFMNTTIEEEVPVEDASREETVPVPPGRNSAKAEKAAKARALQLAQKLEKVQRVHTTSLLIEETFITHGLSKSEVKEVLKQLASRYHLLAIHTYQTPVVFGATRNQSSKKRPRNQQPVSKKKWRR</sequence>
<feature type="compositionally biased region" description="Polar residues" evidence="1">
    <location>
        <begin position="1"/>
        <end position="12"/>
    </location>
</feature>
<feature type="region of interest" description="Disordered" evidence="1">
    <location>
        <begin position="121"/>
        <end position="144"/>
    </location>
</feature>
<evidence type="ECO:0000313" key="3">
    <source>
        <dbReference type="Proteomes" id="UP001162060"/>
    </source>
</evidence>
<dbReference type="AlphaFoldDB" id="A0AAV1TFC9"/>
<feature type="region of interest" description="Disordered" evidence="1">
    <location>
        <begin position="1"/>
        <end position="54"/>
    </location>
</feature>
<name>A0AAV1TFC9_9STRA</name>
<dbReference type="Proteomes" id="UP001162060">
    <property type="component" value="Unassembled WGS sequence"/>
</dbReference>
<dbReference type="EMBL" id="CAKLBY020000050">
    <property type="protein sequence ID" value="CAK7919926.1"/>
    <property type="molecule type" value="Genomic_DNA"/>
</dbReference>
<organism evidence="2 3">
    <name type="scientific">Peronospora matthiolae</name>
    <dbReference type="NCBI Taxonomy" id="2874970"/>
    <lineage>
        <taxon>Eukaryota</taxon>
        <taxon>Sar</taxon>
        <taxon>Stramenopiles</taxon>
        <taxon>Oomycota</taxon>
        <taxon>Peronosporomycetes</taxon>
        <taxon>Peronosporales</taxon>
        <taxon>Peronosporaceae</taxon>
        <taxon>Peronospora</taxon>
    </lineage>
</organism>
<proteinExistence type="predicted"/>
<protein>
    <submittedName>
        <fullName evidence="2">Uncharacterized protein</fullName>
    </submittedName>
</protein>